<protein>
    <submittedName>
        <fullName evidence="2">Phge_HK97_gp10, phage protein, HK97 gp10 family</fullName>
    </submittedName>
</protein>
<reference evidence="2" key="1">
    <citation type="submission" date="2020-05" db="EMBL/GenBank/DDBJ databases">
        <authorList>
            <person name="Chiriac C."/>
            <person name="Salcher M."/>
            <person name="Ghai R."/>
            <person name="Kavagutti S V."/>
        </authorList>
    </citation>
    <scope>NUCLEOTIDE SEQUENCE</scope>
</reference>
<gene>
    <name evidence="2" type="ORF">UFOVP1279_41</name>
</gene>
<proteinExistence type="predicted"/>
<feature type="region of interest" description="Disordered" evidence="1">
    <location>
        <begin position="50"/>
        <end position="73"/>
    </location>
</feature>
<dbReference type="EMBL" id="LR797224">
    <property type="protein sequence ID" value="CAB4195102.1"/>
    <property type="molecule type" value="Genomic_DNA"/>
</dbReference>
<name>A0A6J5RGH2_9CAUD</name>
<dbReference type="InterPro" id="IPR010064">
    <property type="entry name" value="HK97-gp10_tail"/>
</dbReference>
<evidence type="ECO:0000313" key="2">
    <source>
        <dbReference type="EMBL" id="CAB4195102.1"/>
    </source>
</evidence>
<sequence>MPTKSNVSKANVSVSAQATTKWEDKLTIHLKAESGRLAYLTARKVEAIAKQRVPQPPGTAPRTPWAKNSPSGYVRTGELKRSIKREKVKVGHHQVVVGAKNSSGAQYGRFVEFGTRYMIAQPFMAPAVREARRELKKNKKGLLVFKRKKLGKIKP</sequence>
<organism evidence="2">
    <name type="scientific">uncultured Caudovirales phage</name>
    <dbReference type="NCBI Taxonomy" id="2100421"/>
    <lineage>
        <taxon>Viruses</taxon>
        <taxon>Duplodnaviria</taxon>
        <taxon>Heunggongvirae</taxon>
        <taxon>Uroviricota</taxon>
        <taxon>Caudoviricetes</taxon>
        <taxon>Peduoviridae</taxon>
        <taxon>Maltschvirus</taxon>
        <taxon>Maltschvirus maltsch</taxon>
    </lineage>
</organism>
<dbReference type="NCBIfam" id="TIGR01725">
    <property type="entry name" value="phge_HK97_gp10"/>
    <property type="match status" value="1"/>
</dbReference>
<accession>A0A6J5RGH2</accession>
<evidence type="ECO:0000256" key="1">
    <source>
        <dbReference type="SAM" id="MobiDB-lite"/>
    </source>
</evidence>
<dbReference type="Pfam" id="PF04883">
    <property type="entry name" value="HK97-gp10_like"/>
    <property type="match status" value="1"/>
</dbReference>